<dbReference type="EMBL" id="AP012167">
    <property type="protein sequence ID" value="BAN06253.1"/>
    <property type="molecule type" value="Genomic_DNA"/>
</dbReference>
<dbReference type="HOGENOM" id="CLU_143974_1_0_9"/>
<dbReference type="Proteomes" id="UP000012042">
    <property type="component" value="Chromosome"/>
</dbReference>
<dbReference type="KEGG" id="lbk:LVISKB_0618"/>
<dbReference type="Pfam" id="PF06153">
    <property type="entry name" value="CdAMP_rec"/>
    <property type="match status" value="1"/>
</dbReference>
<protein>
    <submittedName>
        <fullName evidence="1">Uncharacterized protein yaaQ</fullName>
    </submittedName>
</protein>
<proteinExistence type="predicted"/>
<sequence length="115" mass="12919">MREETSMKLLIAIVQDKDANRLSNEFIDHDIRATRLSTTGGFLKSGNTTYMIGLEDERVDEVLEMIKTASHTRQQFMTPPVNLDAQLDSTSAYPVEVQVGGATVFVLPVDQFHQF</sequence>
<dbReference type="PATRIC" id="fig|1001583.3.peg.608"/>
<reference evidence="1 2" key="1">
    <citation type="journal article" date="2013" name="PLoS ONE">
        <title>Genomic Analysis by Deep Sequencing of the Probiotic Lactobacillus brevis KB290 Harboring Nine Plasmids Reveals Genomic Stability.</title>
        <authorList>
            <person name="Fukao M."/>
            <person name="Oshima K."/>
            <person name="Morita H."/>
            <person name="Toh H."/>
            <person name="Suda W."/>
            <person name="Kim S.W."/>
            <person name="Suzuki S."/>
            <person name="Yakabe T."/>
            <person name="Hattori M."/>
            <person name="Yajima N."/>
        </authorList>
    </citation>
    <scope>NUCLEOTIDE SEQUENCE [LARGE SCALE GENOMIC DNA]</scope>
    <source>
        <strain evidence="1 2">KB290</strain>
    </source>
</reference>
<evidence type="ECO:0000313" key="2">
    <source>
        <dbReference type="Proteomes" id="UP000012042"/>
    </source>
</evidence>
<dbReference type="PANTHER" id="PTHR38456">
    <property type="entry name" value="CYCLIC DI-AMP RECEPTOR A"/>
    <property type="match status" value="1"/>
</dbReference>
<dbReference type="InterPro" id="IPR011322">
    <property type="entry name" value="N-reg_PII-like_a/b"/>
</dbReference>
<dbReference type="SUPFAM" id="SSF54913">
    <property type="entry name" value="GlnB-like"/>
    <property type="match status" value="1"/>
</dbReference>
<evidence type="ECO:0000313" key="1">
    <source>
        <dbReference type="EMBL" id="BAN06253.1"/>
    </source>
</evidence>
<dbReference type="AlphaFoldDB" id="M5ABQ7"/>
<dbReference type="InterPro" id="IPR015867">
    <property type="entry name" value="N-reg_PII/ATP_PRibTrfase_C"/>
</dbReference>
<dbReference type="PANTHER" id="PTHR38456:SF1">
    <property type="entry name" value="CYCLIC DI-AMP RECEPTOR A"/>
    <property type="match status" value="1"/>
</dbReference>
<dbReference type="Gene3D" id="3.30.70.120">
    <property type="match status" value="1"/>
</dbReference>
<gene>
    <name evidence="1" type="ORF">LVISKB_0618</name>
</gene>
<organism evidence="1 2">
    <name type="scientific">Levilactobacillus brevis KB290</name>
    <dbReference type="NCBI Taxonomy" id="1001583"/>
    <lineage>
        <taxon>Bacteria</taxon>
        <taxon>Bacillati</taxon>
        <taxon>Bacillota</taxon>
        <taxon>Bacilli</taxon>
        <taxon>Lactobacillales</taxon>
        <taxon>Lactobacillaceae</taxon>
        <taxon>Levilactobacillus</taxon>
    </lineage>
</organism>
<dbReference type="InterPro" id="IPR010375">
    <property type="entry name" value="CdAMP_rec"/>
</dbReference>
<accession>M5ABQ7</accession>
<name>M5ABQ7_LEVBR</name>